<dbReference type="Pfam" id="PF09972">
    <property type="entry name" value="DUF2207"/>
    <property type="match status" value="1"/>
</dbReference>
<feature type="domain" description="Predicted membrane protein YciQ-like C-terminal" evidence="4">
    <location>
        <begin position="295"/>
        <end position="528"/>
    </location>
</feature>
<feature type="chain" id="PRO_5043117876" evidence="2">
    <location>
        <begin position="22"/>
        <end position="591"/>
    </location>
</feature>
<keyword evidence="2" id="KW-0732">Signal</keyword>
<dbReference type="RefSeq" id="WP_035162633.1">
    <property type="nucleotide sequence ID" value="NZ_CP046131.1"/>
</dbReference>
<sequence length="591" mass="65012">MKRKYLWVLALFLASFSAAFLPEKVFADYDLTKMDVTAIVNSDGSLSMTRKIVYDFDDSANGVYYTQNLASGQKVSGQSVEVKDLASGKTVKPALNNQADSGNVYHFNKDGNSYKFKVYHHVDDGKVQVVYRYKISGAVDSYEDASELNFKIVGDGWDKEISNVTATVRFQDKKLSFLKGWAHVNANGHLTVDKEKGLVKAEVATLPEATFLELHLLFPNSLVSQNKKHHSGEIAAKVVDQEKALAKETAAKKARHNVYELIGLALFALSPLLYLPVFIKSRKSGSPVKAKKEIGHNFEIPAFSPTTAQILVTKKDPDGKALAGEIALRAGRGEITIKAGKKGKNFTYAKTSKYKGDLPLLNRLFKKVGNGQSFSNKDLKQYSGSQEITSSYKNWQEASQKALIKEGYIDQKLQDREELLSLYTLGLMFVSVAAIVVCFFLYDKYTFWLLPAILWVLATFGLARLRLHHFSDLTEKGARATEQALGFEAMLDDIGQFKLRDIGELTLWEQVMPYAIAFGLAKKVLKQLKLEFPEEIAADPYWTYYYAGASYGAFASSFDEAISSSAGSGGNFSASSASSGGFGGGSGGGAF</sequence>
<dbReference type="InterPro" id="IPR048389">
    <property type="entry name" value="YciQ-like_C"/>
</dbReference>
<gene>
    <name evidence="5" type="ORF">DQL93_06850</name>
</gene>
<keyword evidence="1" id="KW-0812">Transmembrane</keyword>
<evidence type="ECO:0000259" key="3">
    <source>
        <dbReference type="Pfam" id="PF09972"/>
    </source>
</evidence>
<reference evidence="5" key="1">
    <citation type="submission" date="2018-07" db="EMBL/GenBank/DDBJ databases">
        <authorList>
            <person name="Somerville V."/>
        </authorList>
    </citation>
    <scope>NUCLEOTIDE SEQUENCE</scope>
    <source>
        <strain evidence="5">NWC_2_2</strain>
    </source>
</reference>
<accession>A0A061C966</accession>
<name>A0A061C966_LACDL</name>
<evidence type="ECO:0000256" key="2">
    <source>
        <dbReference type="SAM" id="SignalP"/>
    </source>
</evidence>
<dbReference type="AlphaFoldDB" id="A0A061C966"/>
<keyword evidence="1" id="KW-0472">Membrane</keyword>
<dbReference type="Pfam" id="PF20990">
    <property type="entry name" value="DUF2207_C"/>
    <property type="match status" value="1"/>
</dbReference>
<feature type="signal peptide" evidence="2">
    <location>
        <begin position="1"/>
        <end position="21"/>
    </location>
</feature>
<evidence type="ECO:0000313" key="5">
    <source>
        <dbReference type="EMBL" id="AZA16247.1"/>
    </source>
</evidence>
<organism evidence="5">
    <name type="scientific">Lactobacillus delbrueckii subsp. lactis</name>
    <dbReference type="NCBI Taxonomy" id="29397"/>
    <lineage>
        <taxon>Bacteria</taxon>
        <taxon>Bacillati</taxon>
        <taxon>Bacillota</taxon>
        <taxon>Bacilli</taxon>
        <taxon>Lactobacillales</taxon>
        <taxon>Lactobacillaceae</taxon>
        <taxon>Lactobacillus</taxon>
    </lineage>
</organism>
<dbReference type="EMBL" id="CP031023">
    <property type="protein sequence ID" value="AZA16247.1"/>
    <property type="molecule type" value="Genomic_DNA"/>
</dbReference>
<proteinExistence type="predicted"/>
<dbReference type="InterPro" id="IPR018702">
    <property type="entry name" value="DUF2207"/>
</dbReference>
<feature type="transmembrane region" description="Helical" evidence="1">
    <location>
        <begin position="261"/>
        <end position="279"/>
    </location>
</feature>
<feature type="transmembrane region" description="Helical" evidence="1">
    <location>
        <begin position="448"/>
        <end position="467"/>
    </location>
</feature>
<evidence type="ECO:0000259" key="4">
    <source>
        <dbReference type="Pfam" id="PF20990"/>
    </source>
</evidence>
<protein>
    <submittedName>
        <fullName evidence="5">DUF2207 domain-containing protein</fullName>
    </submittedName>
</protein>
<evidence type="ECO:0000256" key="1">
    <source>
        <dbReference type="SAM" id="Phobius"/>
    </source>
</evidence>
<feature type="domain" description="DUF2207" evidence="3">
    <location>
        <begin position="31"/>
        <end position="218"/>
    </location>
</feature>
<keyword evidence="1" id="KW-1133">Transmembrane helix</keyword>
<feature type="transmembrane region" description="Helical" evidence="1">
    <location>
        <begin position="420"/>
        <end position="442"/>
    </location>
</feature>